<dbReference type="InterPro" id="IPR054505">
    <property type="entry name" value="Myb_DNA-bind_8"/>
</dbReference>
<evidence type="ECO:0000313" key="5">
    <source>
        <dbReference type="Proteomes" id="UP001194746"/>
    </source>
</evidence>
<dbReference type="AlphaFoldDB" id="A0AAD4CBJ8"/>
<evidence type="ECO:0000259" key="3">
    <source>
        <dbReference type="Pfam" id="PF22980"/>
    </source>
</evidence>
<proteinExistence type="predicted"/>
<dbReference type="Proteomes" id="UP001194746">
    <property type="component" value="Unassembled WGS sequence"/>
</dbReference>
<evidence type="ECO:0000256" key="1">
    <source>
        <dbReference type="SAM" id="MobiDB-lite"/>
    </source>
</evidence>
<organism evidence="4 5">
    <name type="scientific">Aspergillus nanangensis</name>
    <dbReference type="NCBI Taxonomy" id="2582783"/>
    <lineage>
        <taxon>Eukaryota</taxon>
        <taxon>Fungi</taxon>
        <taxon>Dikarya</taxon>
        <taxon>Ascomycota</taxon>
        <taxon>Pezizomycotina</taxon>
        <taxon>Eurotiomycetes</taxon>
        <taxon>Eurotiomycetidae</taxon>
        <taxon>Eurotiales</taxon>
        <taxon>Aspergillaceae</taxon>
        <taxon>Aspergillus</taxon>
        <taxon>Aspergillus subgen. Circumdati</taxon>
    </lineage>
</organism>
<feature type="compositionally biased region" description="Low complexity" evidence="1">
    <location>
        <begin position="77"/>
        <end position="89"/>
    </location>
</feature>
<feature type="compositionally biased region" description="Basic residues" evidence="1">
    <location>
        <begin position="94"/>
        <end position="103"/>
    </location>
</feature>
<keyword evidence="2" id="KW-0732">Signal</keyword>
<dbReference type="EMBL" id="VCAU01000165">
    <property type="protein sequence ID" value="KAF9883440.1"/>
    <property type="molecule type" value="Genomic_DNA"/>
</dbReference>
<feature type="signal peptide" evidence="2">
    <location>
        <begin position="1"/>
        <end position="23"/>
    </location>
</feature>
<dbReference type="Pfam" id="PF22980">
    <property type="entry name" value="Myb_DNA-bind_8"/>
    <property type="match status" value="1"/>
</dbReference>
<protein>
    <recommendedName>
        <fullName evidence="3">Myb-like DNA-binding domain-containing protein</fullName>
    </recommendedName>
</protein>
<sequence>MAPKAKPGANVMFLYLCLRSTNAEGTAPIDFGAVAAATGLNVAAARMRYSRLKKVLDAQMVDGKVNLTKVGLDEQQPGESSEAPSAAPSPAKPRGQKRKKTQKAAKNEDAVEDEE</sequence>
<comment type="caution">
    <text evidence="4">The sequence shown here is derived from an EMBL/GenBank/DDBJ whole genome shotgun (WGS) entry which is preliminary data.</text>
</comment>
<keyword evidence="5" id="KW-1185">Reference proteome</keyword>
<evidence type="ECO:0000313" key="4">
    <source>
        <dbReference type="EMBL" id="KAF9883440.1"/>
    </source>
</evidence>
<name>A0AAD4CBJ8_ASPNN</name>
<gene>
    <name evidence="4" type="ORF">FE257_003484</name>
</gene>
<feature type="region of interest" description="Disordered" evidence="1">
    <location>
        <begin position="71"/>
        <end position="115"/>
    </location>
</feature>
<evidence type="ECO:0000256" key="2">
    <source>
        <dbReference type="SAM" id="SignalP"/>
    </source>
</evidence>
<feature type="chain" id="PRO_5042018635" description="Myb-like DNA-binding domain-containing protein" evidence="2">
    <location>
        <begin position="24"/>
        <end position="115"/>
    </location>
</feature>
<feature type="domain" description="Myb-like DNA-binding" evidence="3">
    <location>
        <begin position="9"/>
        <end position="57"/>
    </location>
</feature>
<reference evidence="4" key="1">
    <citation type="journal article" date="2019" name="Beilstein J. Org. Chem.">
        <title>Nanangenines: drimane sesquiterpenoids as the dominant metabolite cohort of a novel Australian fungus, Aspergillus nanangensis.</title>
        <authorList>
            <person name="Lacey H.J."/>
            <person name="Gilchrist C.L.M."/>
            <person name="Crombie A."/>
            <person name="Kalaitzis J.A."/>
            <person name="Vuong D."/>
            <person name="Rutledge P.J."/>
            <person name="Turner P."/>
            <person name="Pitt J.I."/>
            <person name="Lacey E."/>
            <person name="Chooi Y.H."/>
            <person name="Piggott A.M."/>
        </authorList>
    </citation>
    <scope>NUCLEOTIDE SEQUENCE</scope>
    <source>
        <strain evidence="4">MST-FP2251</strain>
    </source>
</reference>
<reference evidence="4" key="2">
    <citation type="submission" date="2020-02" db="EMBL/GenBank/DDBJ databases">
        <authorList>
            <person name="Gilchrist C.L.M."/>
            <person name="Chooi Y.-H."/>
        </authorList>
    </citation>
    <scope>NUCLEOTIDE SEQUENCE</scope>
    <source>
        <strain evidence="4">MST-FP2251</strain>
    </source>
</reference>
<accession>A0AAD4CBJ8</accession>